<dbReference type="Proteomes" id="UP000737018">
    <property type="component" value="Unassembled WGS sequence"/>
</dbReference>
<sequence length="36" mass="4109">NYNNTFYINQNSHNASRSTSHVENPKRSMLLISSPS</sequence>
<protein>
    <submittedName>
        <fullName evidence="2">Uncharacterized protein</fullName>
    </submittedName>
</protein>
<evidence type="ECO:0000313" key="3">
    <source>
        <dbReference type="Proteomes" id="UP000737018"/>
    </source>
</evidence>
<organism evidence="2 3">
    <name type="scientific">Castanea mollissima</name>
    <name type="common">Chinese chestnut</name>
    <dbReference type="NCBI Taxonomy" id="60419"/>
    <lineage>
        <taxon>Eukaryota</taxon>
        <taxon>Viridiplantae</taxon>
        <taxon>Streptophyta</taxon>
        <taxon>Embryophyta</taxon>
        <taxon>Tracheophyta</taxon>
        <taxon>Spermatophyta</taxon>
        <taxon>Magnoliopsida</taxon>
        <taxon>eudicotyledons</taxon>
        <taxon>Gunneridae</taxon>
        <taxon>Pentapetalae</taxon>
        <taxon>rosids</taxon>
        <taxon>fabids</taxon>
        <taxon>Fagales</taxon>
        <taxon>Fagaceae</taxon>
        <taxon>Castanea</taxon>
    </lineage>
</organism>
<evidence type="ECO:0000256" key="1">
    <source>
        <dbReference type="SAM" id="MobiDB-lite"/>
    </source>
</evidence>
<accession>A0A8J4VB75</accession>
<reference evidence="2" key="1">
    <citation type="submission" date="2020-03" db="EMBL/GenBank/DDBJ databases">
        <title>Castanea mollissima Vanexum genome sequencing.</title>
        <authorList>
            <person name="Staton M."/>
        </authorList>
    </citation>
    <scope>NUCLEOTIDE SEQUENCE</scope>
    <source>
        <tissue evidence="2">Leaf</tissue>
    </source>
</reference>
<evidence type="ECO:0000313" key="2">
    <source>
        <dbReference type="EMBL" id="KAF3955048.1"/>
    </source>
</evidence>
<dbReference type="AlphaFoldDB" id="A0A8J4VB75"/>
<dbReference type="EMBL" id="JRKL02003506">
    <property type="protein sequence ID" value="KAF3955048.1"/>
    <property type="molecule type" value="Genomic_DNA"/>
</dbReference>
<feature type="compositionally biased region" description="Polar residues" evidence="1">
    <location>
        <begin position="1"/>
        <end position="22"/>
    </location>
</feature>
<keyword evidence="3" id="KW-1185">Reference proteome</keyword>
<feature type="non-terminal residue" evidence="2">
    <location>
        <position position="1"/>
    </location>
</feature>
<comment type="caution">
    <text evidence="2">The sequence shown here is derived from an EMBL/GenBank/DDBJ whole genome shotgun (WGS) entry which is preliminary data.</text>
</comment>
<gene>
    <name evidence="2" type="ORF">CMV_019688</name>
</gene>
<feature type="region of interest" description="Disordered" evidence="1">
    <location>
        <begin position="1"/>
        <end position="36"/>
    </location>
</feature>
<name>A0A8J4VB75_9ROSI</name>
<proteinExistence type="predicted"/>